<dbReference type="InterPro" id="IPR031656">
    <property type="entry name" value="DAO_C"/>
</dbReference>
<dbReference type="InterPro" id="IPR006076">
    <property type="entry name" value="FAD-dep_OxRdtase"/>
</dbReference>
<dbReference type="Pfam" id="PF16901">
    <property type="entry name" value="DAO_C"/>
    <property type="match status" value="1"/>
</dbReference>
<protein>
    <recommendedName>
        <fullName evidence="6">Glycerol-3-phosphate dehydrogenase</fullName>
        <ecNumber evidence="6">1.1.5.3</ecNumber>
    </recommendedName>
</protein>
<dbReference type="PROSITE" id="PS51257">
    <property type="entry name" value="PROKAR_LIPOPROTEIN"/>
    <property type="match status" value="1"/>
</dbReference>
<dbReference type="RefSeq" id="WP_104715935.1">
    <property type="nucleotide sequence ID" value="NZ_PTRA01000008.1"/>
</dbReference>
<keyword evidence="10" id="KW-1185">Reference proteome</keyword>
<dbReference type="Gene3D" id="3.30.9.10">
    <property type="entry name" value="D-Amino Acid Oxidase, subunit A, domain 2"/>
    <property type="match status" value="1"/>
</dbReference>
<evidence type="ECO:0000259" key="8">
    <source>
        <dbReference type="Pfam" id="PF16901"/>
    </source>
</evidence>
<evidence type="ECO:0000256" key="3">
    <source>
        <dbReference type="ARBA" id="ARBA00022630"/>
    </source>
</evidence>
<dbReference type="GO" id="GO:0009331">
    <property type="term" value="C:glycerol-3-phosphate dehydrogenase (FAD) complex"/>
    <property type="evidence" value="ECO:0007669"/>
    <property type="project" value="UniProtKB-UniRule"/>
</dbReference>
<proteinExistence type="inferred from homology"/>
<comment type="cofactor">
    <cofactor evidence="1 6">
        <name>FAD</name>
        <dbReference type="ChEBI" id="CHEBI:57692"/>
    </cofactor>
</comment>
<sequence length="513" mass="57589">MNRTAFFDQLPTQTFDVCIIGGGATGAGCALDAALRGLSVCLIEKEDFAAQTSSKSTKLIHGGVRYLEQAVKQLSPDQFRMVRKALHERRTLLQNAPHLTRSLPLLTPCRSWLEGMYYSIGLKIYDWMAGSRNIQPSRWLSKTQVLEHVPQLQTEHLHSAVLYYDGQLDDARFALALIKSAAKEGAVVLNHTEALAFGYSKSGKVRKLEVKDTLNGHTYDIQAKVFVNATGPFSDQIRTMANAKSRPRIRVSRGSHIVLEKSHLPGNTAILVPKTDDGRVLFLIPWKDQVLVGTTDLEDELSDTPRPTLAEEKYLMSYVNRYLKTPITEADIRAGFTGQRPLIEAIFAKDTKSLVRDHEVEVDDKTKLISILGGKWTTYRLMASDTIDAVCEQLKVKKDCSTEQYRLAGGEAYTPDLFLKLQQTYGLTEEVARHLARTYGTEAMDVLALTQENPDWKQPLVAPHPFIQAEVIFARRQEMACTPEDLLYRRLGLGLIDAEATQRVYPLVERLLQ</sequence>
<feature type="domain" description="FAD dependent oxidoreductase" evidence="7">
    <location>
        <begin position="16"/>
        <end position="342"/>
    </location>
</feature>
<dbReference type="Proteomes" id="UP000239590">
    <property type="component" value="Unassembled WGS sequence"/>
</dbReference>
<keyword evidence="4" id="KW-0274">FAD</keyword>
<evidence type="ECO:0000256" key="2">
    <source>
        <dbReference type="ARBA" id="ARBA00007330"/>
    </source>
</evidence>
<dbReference type="PANTHER" id="PTHR11985:SF15">
    <property type="entry name" value="GLYCEROL-3-PHOSPHATE DEHYDROGENASE, MITOCHONDRIAL"/>
    <property type="match status" value="1"/>
</dbReference>
<comment type="caution">
    <text evidence="9">The sequence shown here is derived from an EMBL/GenBank/DDBJ whole genome shotgun (WGS) entry which is preliminary data.</text>
</comment>
<dbReference type="SUPFAM" id="SSF51905">
    <property type="entry name" value="FAD/NAD(P)-binding domain"/>
    <property type="match status" value="1"/>
</dbReference>
<dbReference type="InterPro" id="IPR000447">
    <property type="entry name" value="G3P_DH_FAD-dep"/>
</dbReference>
<dbReference type="Gene3D" id="1.10.8.870">
    <property type="entry name" value="Alpha-glycerophosphate oxidase, cap domain"/>
    <property type="match status" value="1"/>
</dbReference>
<comment type="catalytic activity">
    <reaction evidence="6">
        <text>a quinone + sn-glycerol 3-phosphate = dihydroxyacetone phosphate + a quinol</text>
        <dbReference type="Rhea" id="RHEA:18977"/>
        <dbReference type="ChEBI" id="CHEBI:24646"/>
        <dbReference type="ChEBI" id="CHEBI:57597"/>
        <dbReference type="ChEBI" id="CHEBI:57642"/>
        <dbReference type="ChEBI" id="CHEBI:132124"/>
        <dbReference type="EC" id="1.1.5.3"/>
    </reaction>
</comment>
<evidence type="ECO:0000256" key="6">
    <source>
        <dbReference type="RuleBase" id="RU361217"/>
    </source>
</evidence>
<dbReference type="PRINTS" id="PR01001">
    <property type="entry name" value="FADG3PDH"/>
</dbReference>
<dbReference type="PANTHER" id="PTHR11985">
    <property type="entry name" value="GLYCEROL-3-PHOSPHATE DEHYDROGENASE"/>
    <property type="match status" value="1"/>
</dbReference>
<dbReference type="GO" id="GO:0004368">
    <property type="term" value="F:glycerol-3-phosphate dehydrogenase (quinone) activity"/>
    <property type="evidence" value="ECO:0007669"/>
    <property type="project" value="UniProtKB-EC"/>
</dbReference>
<accession>A0A2S7IFV1</accession>
<dbReference type="PROSITE" id="PS00977">
    <property type="entry name" value="FAD_G3PDH_1"/>
    <property type="match status" value="1"/>
</dbReference>
<evidence type="ECO:0000313" key="9">
    <source>
        <dbReference type="EMBL" id="PQA53771.1"/>
    </source>
</evidence>
<dbReference type="GO" id="GO:0006072">
    <property type="term" value="P:glycerol-3-phosphate metabolic process"/>
    <property type="evidence" value="ECO:0007669"/>
    <property type="project" value="UniProtKB-UniRule"/>
</dbReference>
<dbReference type="InterPro" id="IPR038299">
    <property type="entry name" value="DAO_C_sf"/>
</dbReference>
<gene>
    <name evidence="9" type="ORF">C5O19_24160</name>
</gene>
<evidence type="ECO:0000256" key="5">
    <source>
        <dbReference type="ARBA" id="ARBA00023002"/>
    </source>
</evidence>
<evidence type="ECO:0000313" key="10">
    <source>
        <dbReference type="Proteomes" id="UP000239590"/>
    </source>
</evidence>
<evidence type="ECO:0000256" key="4">
    <source>
        <dbReference type="ARBA" id="ARBA00022827"/>
    </source>
</evidence>
<dbReference type="PROSITE" id="PS00978">
    <property type="entry name" value="FAD_G3PDH_2"/>
    <property type="match status" value="1"/>
</dbReference>
<dbReference type="AlphaFoldDB" id="A0A2S7IFV1"/>
<dbReference type="OrthoDB" id="9766796at2"/>
<evidence type="ECO:0000256" key="1">
    <source>
        <dbReference type="ARBA" id="ARBA00001974"/>
    </source>
</evidence>
<organism evidence="9 10">
    <name type="scientific">Siphonobacter curvatus</name>
    <dbReference type="NCBI Taxonomy" id="2094562"/>
    <lineage>
        <taxon>Bacteria</taxon>
        <taxon>Pseudomonadati</taxon>
        <taxon>Bacteroidota</taxon>
        <taxon>Cytophagia</taxon>
        <taxon>Cytophagales</taxon>
        <taxon>Cytophagaceae</taxon>
        <taxon>Siphonobacter</taxon>
    </lineage>
</organism>
<dbReference type="Pfam" id="PF01266">
    <property type="entry name" value="DAO"/>
    <property type="match status" value="1"/>
</dbReference>
<dbReference type="InterPro" id="IPR036188">
    <property type="entry name" value="FAD/NAD-bd_sf"/>
</dbReference>
<name>A0A2S7IFV1_9BACT</name>
<keyword evidence="5 6" id="KW-0560">Oxidoreductase</keyword>
<reference evidence="10" key="1">
    <citation type="submission" date="2018-02" db="EMBL/GenBank/DDBJ databases">
        <title>Genome sequencing of Solimonas sp. HR-BB.</title>
        <authorList>
            <person name="Lee Y."/>
            <person name="Jeon C.O."/>
        </authorList>
    </citation>
    <scope>NUCLEOTIDE SEQUENCE [LARGE SCALE GENOMIC DNA]</scope>
    <source>
        <strain evidence="10">HR-U</strain>
    </source>
</reference>
<keyword evidence="3 6" id="KW-0285">Flavoprotein</keyword>
<dbReference type="Gene3D" id="3.50.50.60">
    <property type="entry name" value="FAD/NAD(P)-binding domain"/>
    <property type="match status" value="1"/>
</dbReference>
<evidence type="ECO:0000259" key="7">
    <source>
        <dbReference type="Pfam" id="PF01266"/>
    </source>
</evidence>
<dbReference type="EMBL" id="PTRA01000008">
    <property type="protein sequence ID" value="PQA53771.1"/>
    <property type="molecule type" value="Genomic_DNA"/>
</dbReference>
<comment type="similarity">
    <text evidence="2 6">Belongs to the FAD-dependent glycerol-3-phosphate dehydrogenase family.</text>
</comment>
<dbReference type="EC" id="1.1.5.3" evidence="6"/>
<feature type="domain" description="Alpha-glycerophosphate oxidase C-terminal" evidence="8">
    <location>
        <begin position="400"/>
        <end position="511"/>
    </location>
</feature>